<evidence type="ECO:0000313" key="2">
    <source>
        <dbReference type="EMBL" id="KAL0832326.1"/>
    </source>
</evidence>
<comment type="caution">
    <text evidence="2">The sequence shown here is derived from an EMBL/GenBank/DDBJ whole genome shotgun (WGS) entry which is preliminary data.</text>
</comment>
<evidence type="ECO:0000313" key="3">
    <source>
        <dbReference type="Proteomes" id="UP001549921"/>
    </source>
</evidence>
<feature type="transmembrane region" description="Helical" evidence="1">
    <location>
        <begin position="281"/>
        <end position="303"/>
    </location>
</feature>
<proteinExistence type="predicted"/>
<accession>A0ABD0T2U6</accession>
<name>A0ABD0T2U6_LOXSC</name>
<evidence type="ECO:0000256" key="1">
    <source>
        <dbReference type="SAM" id="Phobius"/>
    </source>
</evidence>
<gene>
    <name evidence="2" type="ORF">ABMA28_001762</name>
</gene>
<dbReference type="AlphaFoldDB" id="A0ABD0T2U6"/>
<keyword evidence="1" id="KW-0472">Membrane</keyword>
<sequence length="412" mass="46929">MVVLSKQLFDEVCRGQTCQQIFHPWSKTCCGVLPRAFKDSVKGSLNFYSLVYLVQLAMQIKHFKSKAMWMKMGKYYCRSLMFGILVPFTFIIWNCFLSQFGIKLSYLTSLLLPLTLNGLNIYWEPPSRRSLVVHLFFNQASSNIDKRSSNFNQCSFRGLVEYWLRLLSEAGYLNITKSKNIIMFMVGSGLLFYMMRLEGAKPREQKTPLLWLYTAEKVNRNLENPKKTCSHNGPCQKYILKGYGTYFGIGLAISLAKLILPSIRTPLRAISSIRGKHFKMALFFGSYIGIYRAVLCFLCRKNGYDSELFALPAGCLAGLSMVFNPNLGLAIASVTGAMKLYSTVLYEKKVIPENVPLPEMLFCACHGLLFTARFVNPEACPSYIRRVTDTISHGHCEAIHRRVLEEVKKRSL</sequence>
<dbReference type="EMBL" id="JBEDNZ010000011">
    <property type="protein sequence ID" value="KAL0832326.1"/>
    <property type="molecule type" value="Genomic_DNA"/>
</dbReference>
<feature type="transmembrane region" description="Helical" evidence="1">
    <location>
        <begin position="75"/>
        <end position="93"/>
    </location>
</feature>
<protein>
    <recommendedName>
        <fullName evidence="4">Transmembrane protein 135</fullName>
    </recommendedName>
</protein>
<evidence type="ECO:0008006" key="4">
    <source>
        <dbReference type="Google" id="ProtNLM"/>
    </source>
</evidence>
<dbReference type="PANTHER" id="PTHR12459">
    <property type="entry name" value="TRANSMEMBRANE PROTEIN 135-RELATED"/>
    <property type="match status" value="1"/>
</dbReference>
<feature type="transmembrane region" description="Helical" evidence="1">
    <location>
        <begin position="309"/>
        <end position="332"/>
    </location>
</feature>
<keyword evidence="1" id="KW-0812">Transmembrane</keyword>
<organism evidence="2 3">
    <name type="scientific">Loxostege sticticalis</name>
    <name type="common">Beet webworm moth</name>
    <dbReference type="NCBI Taxonomy" id="481309"/>
    <lineage>
        <taxon>Eukaryota</taxon>
        <taxon>Metazoa</taxon>
        <taxon>Ecdysozoa</taxon>
        <taxon>Arthropoda</taxon>
        <taxon>Hexapoda</taxon>
        <taxon>Insecta</taxon>
        <taxon>Pterygota</taxon>
        <taxon>Neoptera</taxon>
        <taxon>Endopterygota</taxon>
        <taxon>Lepidoptera</taxon>
        <taxon>Glossata</taxon>
        <taxon>Ditrysia</taxon>
        <taxon>Pyraloidea</taxon>
        <taxon>Crambidae</taxon>
        <taxon>Pyraustinae</taxon>
        <taxon>Loxostege</taxon>
    </lineage>
</organism>
<keyword evidence="1" id="KW-1133">Transmembrane helix</keyword>
<feature type="transmembrane region" description="Helical" evidence="1">
    <location>
        <begin position="243"/>
        <end position="260"/>
    </location>
</feature>
<dbReference type="InterPro" id="IPR026749">
    <property type="entry name" value="Tmem135"/>
</dbReference>
<reference evidence="2 3" key="1">
    <citation type="submission" date="2024-06" db="EMBL/GenBank/DDBJ databases">
        <title>A chromosome-level genome assembly of beet webworm, Loxostege sticticalis.</title>
        <authorList>
            <person name="Zhang Y."/>
        </authorList>
    </citation>
    <scope>NUCLEOTIDE SEQUENCE [LARGE SCALE GENOMIC DNA]</scope>
    <source>
        <strain evidence="2">AQ028</strain>
        <tissue evidence="2">Male pupae</tissue>
    </source>
</reference>
<dbReference type="PANTHER" id="PTHR12459:SF15">
    <property type="entry name" value="TRANSMEMBRANE PROTEIN 135"/>
    <property type="match status" value="1"/>
</dbReference>
<feature type="transmembrane region" description="Helical" evidence="1">
    <location>
        <begin position="181"/>
        <end position="197"/>
    </location>
</feature>
<dbReference type="Proteomes" id="UP001549921">
    <property type="component" value="Unassembled WGS sequence"/>
</dbReference>